<organism evidence="1 2">
    <name type="scientific">Helianthus annuus</name>
    <name type="common">Common sunflower</name>
    <dbReference type="NCBI Taxonomy" id="4232"/>
    <lineage>
        <taxon>Eukaryota</taxon>
        <taxon>Viridiplantae</taxon>
        <taxon>Streptophyta</taxon>
        <taxon>Embryophyta</taxon>
        <taxon>Tracheophyta</taxon>
        <taxon>Spermatophyta</taxon>
        <taxon>Magnoliopsida</taxon>
        <taxon>eudicotyledons</taxon>
        <taxon>Gunneridae</taxon>
        <taxon>Pentapetalae</taxon>
        <taxon>asterids</taxon>
        <taxon>campanulids</taxon>
        <taxon>Asterales</taxon>
        <taxon>Asteraceae</taxon>
        <taxon>Asteroideae</taxon>
        <taxon>Heliantheae alliance</taxon>
        <taxon>Heliantheae</taxon>
        <taxon>Helianthus</taxon>
    </lineage>
</organism>
<dbReference type="InParanoid" id="A0A251UTM4"/>
<keyword evidence="2" id="KW-1185">Reference proteome</keyword>
<protein>
    <submittedName>
        <fullName evidence="1">Uncharacterized protein</fullName>
    </submittedName>
</protein>
<proteinExistence type="predicted"/>
<dbReference type="Proteomes" id="UP000215914">
    <property type="component" value="Chromosome 5"/>
</dbReference>
<dbReference type="EMBL" id="CM007894">
    <property type="protein sequence ID" value="OTG26373.1"/>
    <property type="molecule type" value="Genomic_DNA"/>
</dbReference>
<sequence length="113" mass="12613">MSGKLIWIMYSAIHDIDEEPNVKDGERMLLRCVCLPMIIGVTSGVDYFHTYVNTGRKFGSPPSPLRSPPSLLRSPPRLRGLYLLESLKLRDYVFGIADIRLFDGGCGPLGTWG</sequence>
<dbReference type="AlphaFoldDB" id="A0A251UTM4"/>
<gene>
    <name evidence="1" type="ORF">HannXRQ_Chr05g0157911</name>
</gene>
<reference evidence="2" key="1">
    <citation type="journal article" date="2017" name="Nature">
        <title>The sunflower genome provides insights into oil metabolism, flowering and Asterid evolution.</title>
        <authorList>
            <person name="Badouin H."/>
            <person name="Gouzy J."/>
            <person name="Grassa C.J."/>
            <person name="Murat F."/>
            <person name="Staton S.E."/>
            <person name="Cottret L."/>
            <person name="Lelandais-Briere C."/>
            <person name="Owens G.L."/>
            <person name="Carrere S."/>
            <person name="Mayjonade B."/>
            <person name="Legrand L."/>
            <person name="Gill N."/>
            <person name="Kane N.C."/>
            <person name="Bowers J.E."/>
            <person name="Hubner S."/>
            <person name="Bellec A."/>
            <person name="Berard A."/>
            <person name="Berges H."/>
            <person name="Blanchet N."/>
            <person name="Boniface M.C."/>
            <person name="Brunel D."/>
            <person name="Catrice O."/>
            <person name="Chaidir N."/>
            <person name="Claudel C."/>
            <person name="Donnadieu C."/>
            <person name="Faraut T."/>
            <person name="Fievet G."/>
            <person name="Helmstetter N."/>
            <person name="King M."/>
            <person name="Knapp S.J."/>
            <person name="Lai Z."/>
            <person name="Le Paslier M.C."/>
            <person name="Lippi Y."/>
            <person name="Lorenzon L."/>
            <person name="Mandel J.R."/>
            <person name="Marage G."/>
            <person name="Marchand G."/>
            <person name="Marquand E."/>
            <person name="Bret-Mestries E."/>
            <person name="Morien E."/>
            <person name="Nambeesan S."/>
            <person name="Nguyen T."/>
            <person name="Pegot-Espagnet P."/>
            <person name="Pouilly N."/>
            <person name="Raftis F."/>
            <person name="Sallet E."/>
            <person name="Schiex T."/>
            <person name="Thomas J."/>
            <person name="Vandecasteele C."/>
            <person name="Vares D."/>
            <person name="Vear F."/>
            <person name="Vautrin S."/>
            <person name="Crespi M."/>
            <person name="Mangin B."/>
            <person name="Burke J.M."/>
            <person name="Salse J."/>
            <person name="Munos S."/>
            <person name="Vincourt P."/>
            <person name="Rieseberg L.H."/>
            <person name="Langlade N.B."/>
        </authorList>
    </citation>
    <scope>NUCLEOTIDE SEQUENCE [LARGE SCALE GENOMIC DNA]</scope>
    <source>
        <strain evidence="2">cv. SF193</strain>
    </source>
</reference>
<evidence type="ECO:0000313" key="1">
    <source>
        <dbReference type="EMBL" id="OTG26373.1"/>
    </source>
</evidence>
<evidence type="ECO:0000313" key="2">
    <source>
        <dbReference type="Proteomes" id="UP000215914"/>
    </source>
</evidence>
<accession>A0A251UTM4</accession>
<name>A0A251UTM4_HELAN</name>